<evidence type="ECO:0000313" key="2">
    <source>
        <dbReference type="Proteomes" id="UP001178148"/>
    </source>
</evidence>
<comment type="caution">
    <text evidence="1">The sequence shown here is derived from an EMBL/GenBank/DDBJ whole genome shotgun (WGS) entry which is preliminary data.</text>
</comment>
<evidence type="ECO:0000313" key="1">
    <source>
        <dbReference type="EMBL" id="MDP0587774.1"/>
    </source>
</evidence>
<dbReference type="Proteomes" id="UP001178148">
    <property type="component" value="Unassembled WGS sequence"/>
</dbReference>
<reference evidence="1 2" key="1">
    <citation type="journal article" date="2023" name="bioRxiv">
        <title>An intranuclear bacterial parasite of deep-sea mussels expresses apoptosis inhibitors acquired from its host.</title>
        <authorList>
            <person name="Gonzalez Porras M.A."/>
            <person name="Assie A."/>
            <person name="Tietjen M."/>
            <person name="Violette M."/>
            <person name="Kleiner M."/>
            <person name="Gruber-Vodicka H."/>
            <person name="Dubilier N."/>
            <person name="Leisch N."/>
        </authorList>
    </citation>
    <scope>NUCLEOTIDE SEQUENCE [LARGE SCALE GENOMIC DNA]</scope>
    <source>
        <strain evidence="1">IAP13</strain>
    </source>
</reference>
<dbReference type="AlphaFoldDB" id="A0AA90SRY8"/>
<dbReference type="InterPro" id="IPR029058">
    <property type="entry name" value="AB_hydrolase_fold"/>
</dbReference>
<dbReference type="Gene3D" id="3.40.50.1820">
    <property type="entry name" value="alpha/beta hydrolase"/>
    <property type="match status" value="1"/>
</dbReference>
<proteinExistence type="predicted"/>
<dbReference type="SUPFAM" id="SSF53474">
    <property type="entry name" value="alpha/beta-Hydrolases"/>
    <property type="match status" value="1"/>
</dbReference>
<evidence type="ECO:0008006" key="3">
    <source>
        <dbReference type="Google" id="ProtNLM"/>
    </source>
</evidence>
<accession>A0AA90SRY8</accession>
<keyword evidence="2" id="KW-1185">Reference proteome</keyword>
<dbReference type="EMBL" id="JASXSV010000001">
    <property type="protein sequence ID" value="MDP0587774.1"/>
    <property type="molecule type" value="Genomic_DNA"/>
</dbReference>
<sequence>MTKISSGAIQPKIFQTDSLKVGDPSTKKTSLSKTLKAIFSKGSAHFPQPKNSYSLIRTPPQETPKLSIMPTKPTYFQERSADDITQKDRETLALDANIAAYPYHQNIEKLTVGANKKESWDLARNLALDAGKGADLSTKGSKGFIYDKKSGLTAYILHNPKSKEVRLVFGGTSSGKHTGGIIRRSVLNGAFSLPQWLGNYKNAISNKIPKSYVQAKKLTNIVKAKMESDPNYQGYTLKLSGHSKGAGEAAYAALSQDKPLQALCFSSAQLGSKMREDISDTNKEKAPECISHYAIQGDIVPNMDVLRKHLGHLGTLTTIPAKSPLDGPLDRHDKFHQHISSFAGLK</sequence>
<gene>
    <name evidence="1" type="ORF">QS748_00595</name>
</gene>
<protein>
    <recommendedName>
        <fullName evidence="3">Fungal lipase-like domain-containing protein</fullName>
    </recommendedName>
</protein>
<name>A0AA90SRY8_9GAMM</name>
<organism evidence="1 2">
    <name type="scientific">Candidatus Endonucleibacter bathymodioli</name>
    <dbReference type="NCBI Taxonomy" id="539814"/>
    <lineage>
        <taxon>Bacteria</taxon>
        <taxon>Pseudomonadati</taxon>
        <taxon>Pseudomonadota</taxon>
        <taxon>Gammaproteobacteria</taxon>
        <taxon>Oceanospirillales</taxon>
        <taxon>Endozoicomonadaceae</taxon>
        <taxon>Candidatus Endonucleibacter</taxon>
    </lineage>
</organism>